<organism evidence="2 3">
    <name type="scientific">Mycobacterium phage Willis</name>
    <dbReference type="NCBI Taxonomy" id="1486404"/>
    <lineage>
        <taxon>Viruses</taxon>
        <taxon>Duplodnaviria</taxon>
        <taxon>Heunggongvirae</taxon>
        <taxon>Uroviricota</taxon>
        <taxon>Caudoviricetes</taxon>
        <taxon>Ceeclamvirinae</taxon>
        <taxon>Bixzunavirus</taxon>
        <taxon>Bixzunavirus Bxz1</taxon>
    </lineage>
</organism>
<feature type="compositionally biased region" description="Basic and acidic residues" evidence="1">
    <location>
        <begin position="8"/>
        <end position="18"/>
    </location>
</feature>
<accession>A0A068CBZ6</accession>
<sequence length="47" mass="5408">MNATANLDRVRADQERRRSGAATKVQGAKLKAKHNRSVAKRQWKKEF</sequence>
<feature type="region of interest" description="Disordered" evidence="1">
    <location>
        <begin position="1"/>
        <end position="47"/>
    </location>
</feature>
<name>A0A068CBZ6_9CAUD</name>
<evidence type="ECO:0000256" key="1">
    <source>
        <dbReference type="SAM" id="MobiDB-lite"/>
    </source>
</evidence>
<dbReference type="Proteomes" id="UP000027390">
    <property type="component" value="Segment"/>
</dbReference>
<evidence type="ECO:0000313" key="2">
    <source>
        <dbReference type="EMBL" id="AID18226.1"/>
    </source>
</evidence>
<gene>
    <name evidence="2" type="primary">150</name>
    <name evidence="2" type="ORF">PBI_WILLIS_150</name>
</gene>
<evidence type="ECO:0000313" key="3">
    <source>
        <dbReference type="Proteomes" id="UP000027390"/>
    </source>
</evidence>
<feature type="compositionally biased region" description="Basic residues" evidence="1">
    <location>
        <begin position="30"/>
        <end position="47"/>
    </location>
</feature>
<protein>
    <submittedName>
        <fullName evidence="2">Uncharacterized protein</fullName>
    </submittedName>
</protein>
<dbReference type="EMBL" id="KJ595575">
    <property type="protein sequence ID" value="AID18226.1"/>
    <property type="molecule type" value="Genomic_DNA"/>
</dbReference>
<proteinExistence type="predicted"/>
<reference evidence="2 3" key="1">
    <citation type="submission" date="2014-03" db="EMBL/GenBank/DDBJ databases">
        <authorList>
            <person name="Churilla B.M."/>
            <person name="Abrahim M.R."/>
            <person name="Burke K.A."/>
            <person name="Yu V.J."/>
            <person name="Adkins N.L."/>
            <person name="Cohen K.L."/>
            <person name="Colicchio M.A."/>
            <person name="Fasoranti T.O."/>
            <person name="Genkil J.S."/>
            <person name="Kramer Z.J."/>
            <person name="Prout A.K."/>
            <person name="Schafer C.E."/>
            <person name="Schwarz A.G."/>
            <person name="Tish M."/>
            <person name="Vispute N."/>
            <person name="Wilkes K.E."/>
            <person name="Williams C.R."/>
            <person name="Xiao X."/>
            <person name="Yoder B.A."/>
            <person name="Lapin J.S."/>
            <person name="Ott C.T."/>
            <person name="Walburn T.D."/>
            <person name="Bradley K.W."/>
            <person name="Clarke D.Q."/>
            <person name="Lewis M.F."/>
            <person name="Barker L.P."/>
            <person name="Bailey C."/>
            <person name="Asai D.J."/>
            <person name="Bowman C.A."/>
            <person name="Russell D.A."/>
            <person name="Pope W.H."/>
            <person name="Jacobs-Sera D."/>
            <person name="Hendrix R.W."/>
            <person name="Hatfull G.F."/>
        </authorList>
    </citation>
    <scope>NUCLEOTIDE SEQUENCE [LARGE SCALE GENOMIC DNA]</scope>
</reference>